<keyword evidence="4" id="KW-1185">Reference proteome</keyword>
<dbReference type="GO" id="GO:0003723">
    <property type="term" value="F:RNA binding"/>
    <property type="evidence" value="ECO:0007669"/>
    <property type="project" value="TreeGrafter"/>
</dbReference>
<dbReference type="InterPro" id="IPR051150">
    <property type="entry name" value="SWT21/TCAB1_mRNA_Telomere"/>
</dbReference>
<sequence>MLWADEVISANSIAFSPDGNKIYSGFEKWIRVFDTSSSGRICDLKQTYVDKTGQKGIISCIATNPLNPNIIAVGSYDRSIGLYEEPGLTNICVLLGQKGGLTHLQFSSDGNRLYSGGRKDSEILCWDLRNIGHVLSVINREVNTNQRIYFDLSSDSKYLVTGSDTGFVATYDINCEASDEIMKPLNTFSAHKDCVNGVSFHPTLPLLSTTSGQRRFADISDSEDEHDLSLVNTQQEN</sequence>
<dbReference type="Proteomes" id="UP000728032">
    <property type="component" value="Unassembled WGS sequence"/>
</dbReference>
<reference evidence="3" key="1">
    <citation type="submission" date="2020-11" db="EMBL/GenBank/DDBJ databases">
        <authorList>
            <person name="Tran Van P."/>
        </authorList>
    </citation>
    <scope>NUCLEOTIDE SEQUENCE</scope>
</reference>
<dbReference type="Gene3D" id="2.130.10.10">
    <property type="entry name" value="YVTN repeat-like/Quinoprotein amine dehydrogenase"/>
    <property type="match status" value="2"/>
</dbReference>
<dbReference type="GO" id="GO:0030576">
    <property type="term" value="P:Cajal body organization"/>
    <property type="evidence" value="ECO:0007669"/>
    <property type="project" value="TreeGrafter"/>
</dbReference>
<feature type="non-terminal residue" evidence="3">
    <location>
        <position position="1"/>
    </location>
</feature>
<dbReference type="InterPro" id="IPR001680">
    <property type="entry name" value="WD40_rpt"/>
</dbReference>
<dbReference type="InterPro" id="IPR015943">
    <property type="entry name" value="WD40/YVTN_repeat-like_dom_sf"/>
</dbReference>
<gene>
    <name evidence="3" type="ORF">ONB1V03_LOCUS326</name>
</gene>
<protein>
    <recommendedName>
        <fullName evidence="2">WD repeat-containing protein 79</fullName>
    </recommendedName>
</protein>
<evidence type="ECO:0000256" key="1">
    <source>
        <dbReference type="ARBA" id="ARBA00038279"/>
    </source>
</evidence>
<comment type="similarity">
    <text evidence="1">Belongs to the TCAB1 family.</text>
</comment>
<name>A0A7R9L7W3_9ACAR</name>
<evidence type="ECO:0000256" key="2">
    <source>
        <dbReference type="ARBA" id="ARBA00041558"/>
    </source>
</evidence>
<evidence type="ECO:0000313" key="3">
    <source>
        <dbReference type="EMBL" id="CAD7636644.1"/>
    </source>
</evidence>
<dbReference type="PANTHER" id="PTHR13211">
    <property type="entry name" value="TELOMERASE CAJAL BODY PROTEIN 1"/>
    <property type="match status" value="1"/>
</dbReference>
<dbReference type="EMBL" id="OC914839">
    <property type="protein sequence ID" value="CAD7636644.1"/>
    <property type="molecule type" value="Genomic_DNA"/>
</dbReference>
<dbReference type="InterPro" id="IPR036322">
    <property type="entry name" value="WD40_repeat_dom_sf"/>
</dbReference>
<dbReference type="EMBL" id="CAJPVJ010000014">
    <property type="protein sequence ID" value="CAG2158042.1"/>
    <property type="molecule type" value="Genomic_DNA"/>
</dbReference>
<proteinExistence type="inferred from homology"/>
<dbReference type="AlphaFoldDB" id="A0A7R9L7W3"/>
<organism evidence="3">
    <name type="scientific">Oppiella nova</name>
    <dbReference type="NCBI Taxonomy" id="334625"/>
    <lineage>
        <taxon>Eukaryota</taxon>
        <taxon>Metazoa</taxon>
        <taxon>Ecdysozoa</taxon>
        <taxon>Arthropoda</taxon>
        <taxon>Chelicerata</taxon>
        <taxon>Arachnida</taxon>
        <taxon>Acari</taxon>
        <taxon>Acariformes</taxon>
        <taxon>Sarcoptiformes</taxon>
        <taxon>Oribatida</taxon>
        <taxon>Brachypylina</taxon>
        <taxon>Oppioidea</taxon>
        <taxon>Oppiidae</taxon>
        <taxon>Oppiella</taxon>
    </lineage>
</organism>
<dbReference type="SMART" id="SM00320">
    <property type="entry name" value="WD40"/>
    <property type="match status" value="5"/>
</dbReference>
<dbReference type="SUPFAM" id="SSF50978">
    <property type="entry name" value="WD40 repeat-like"/>
    <property type="match status" value="1"/>
</dbReference>
<dbReference type="GO" id="GO:0015030">
    <property type="term" value="C:Cajal body"/>
    <property type="evidence" value="ECO:0007669"/>
    <property type="project" value="TreeGrafter"/>
</dbReference>
<dbReference type="Pfam" id="PF00400">
    <property type="entry name" value="WD40"/>
    <property type="match status" value="4"/>
</dbReference>
<dbReference type="OrthoDB" id="239865at2759"/>
<dbReference type="PANTHER" id="PTHR13211:SF0">
    <property type="entry name" value="TELOMERASE CAJAL BODY PROTEIN 1"/>
    <property type="match status" value="1"/>
</dbReference>
<accession>A0A7R9L7W3</accession>
<evidence type="ECO:0000313" key="4">
    <source>
        <dbReference type="Proteomes" id="UP000728032"/>
    </source>
</evidence>